<evidence type="ECO:0000313" key="2">
    <source>
        <dbReference type="EMBL" id="CAH0715957.1"/>
    </source>
</evidence>
<dbReference type="OrthoDB" id="741027at2759"/>
<evidence type="ECO:0008006" key="4">
    <source>
        <dbReference type="Google" id="ProtNLM"/>
    </source>
</evidence>
<dbReference type="AlphaFoldDB" id="A0A8J9U934"/>
<accession>A0A8J9U934</accession>
<dbReference type="EMBL" id="OV170231">
    <property type="protein sequence ID" value="CAH0715957.1"/>
    <property type="molecule type" value="Genomic_DNA"/>
</dbReference>
<reference evidence="2" key="1">
    <citation type="submission" date="2021-12" db="EMBL/GenBank/DDBJ databases">
        <authorList>
            <person name="Martin H S."/>
        </authorList>
    </citation>
    <scope>NUCLEOTIDE SEQUENCE</scope>
</reference>
<gene>
    <name evidence="2" type="ORF">BINO364_LOCUS2813</name>
</gene>
<dbReference type="PANTHER" id="PTHR11034">
    <property type="entry name" value="N-MYC DOWNSTREAM REGULATED"/>
    <property type="match status" value="1"/>
</dbReference>
<sequence length="522" mass="58947">MDNPGFEYDEVPVRSEADLQILQLASLASELEIPNSTLPLKGHNCWSRFVQAKNFFGTCHRDSHSVKCLIAQCTFEHRKLPSDSITDSQTSSKFRWMMDRDWVNGGSYTSLDQGFQTIPLVNEKNVQRIVRFRGKARRRLEPLFNQETSLKKSNHIPAKMPANSEETALLSLLPIDSMDDIELKNIQLQFPSSRRFSDSSCQELRVHTDRGDIMVAVQGDRSKPAIVTYHDLGLNYTSFQPFFNYVDMRALLENFCVYHVNAPGQEEGAPTLPEDYVYPTMDELANQLNYVLVHFGIKNIIGFGVGVGANILARFALSNPEKVDALTLINCSATQAGWIEWASHKMNSRALRSRGMTPAAIDYLMWYHFGRCPEERNPDLVQMYRTYFRRHVNPGNLAMLVESYARRSDLGIARDAATLRAPVLNLTAALSPHVDQTVALNARLCPSNSTWMKISDAAMVLEEQPGKVSEAFRLFLQGEGYVAPLSPTKIVLFRRLSDARRPCRHSPVIRITENPISEAVVC</sequence>
<dbReference type="Gene3D" id="3.40.50.1820">
    <property type="entry name" value="alpha/beta hydrolase"/>
    <property type="match status" value="1"/>
</dbReference>
<dbReference type="Pfam" id="PF03096">
    <property type="entry name" value="Ndr"/>
    <property type="match status" value="1"/>
</dbReference>
<dbReference type="SUPFAM" id="SSF53474">
    <property type="entry name" value="alpha/beta-Hydrolases"/>
    <property type="match status" value="1"/>
</dbReference>
<dbReference type="FunFam" id="3.40.50.1820:FF:000047">
    <property type="entry name" value="protein NDRG3 isoform X8"/>
    <property type="match status" value="1"/>
</dbReference>
<dbReference type="Proteomes" id="UP000838878">
    <property type="component" value="Chromosome 11"/>
</dbReference>
<dbReference type="InterPro" id="IPR004142">
    <property type="entry name" value="NDRG"/>
</dbReference>
<organism evidence="2 3">
    <name type="scientific">Brenthis ino</name>
    <name type="common">lesser marbled fritillary</name>
    <dbReference type="NCBI Taxonomy" id="405034"/>
    <lineage>
        <taxon>Eukaryota</taxon>
        <taxon>Metazoa</taxon>
        <taxon>Ecdysozoa</taxon>
        <taxon>Arthropoda</taxon>
        <taxon>Hexapoda</taxon>
        <taxon>Insecta</taxon>
        <taxon>Pterygota</taxon>
        <taxon>Neoptera</taxon>
        <taxon>Endopterygota</taxon>
        <taxon>Lepidoptera</taxon>
        <taxon>Glossata</taxon>
        <taxon>Ditrysia</taxon>
        <taxon>Papilionoidea</taxon>
        <taxon>Nymphalidae</taxon>
        <taxon>Heliconiinae</taxon>
        <taxon>Argynnini</taxon>
        <taxon>Brenthis</taxon>
    </lineage>
</organism>
<feature type="non-terminal residue" evidence="2">
    <location>
        <position position="522"/>
    </location>
</feature>
<evidence type="ECO:0000313" key="3">
    <source>
        <dbReference type="Proteomes" id="UP000838878"/>
    </source>
</evidence>
<name>A0A8J9U934_9NEOP</name>
<protein>
    <recommendedName>
        <fullName evidence="4">Protein NDRG3</fullName>
    </recommendedName>
</protein>
<dbReference type="InterPro" id="IPR029058">
    <property type="entry name" value="AB_hydrolase_fold"/>
</dbReference>
<comment type="similarity">
    <text evidence="1">Belongs to the NDRG family.</text>
</comment>
<keyword evidence="3" id="KW-1185">Reference proteome</keyword>
<evidence type="ECO:0000256" key="1">
    <source>
        <dbReference type="ARBA" id="ARBA00005598"/>
    </source>
</evidence>
<proteinExistence type="inferred from homology"/>